<protein>
    <submittedName>
        <fullName evidence="1">HAD family phosphatase</fullName>
    </submittedName>
</protein>
<dbReference type="Pfam" id="PF00702">
    <property type="entry name" value="Hydrolase"/>
    <property type="match status" value="1"/>
</dbReference>
<dbReference type="EMBL" id="CP031769">
    <property type="protein sequence ID" value="AXR07654.1"/>
    <property type="molecule type" value="Genomic_DNA"/>
</dbReference>
<sequence length="216" mass="24159">MTDIQLVIFDCDGVLIDSEVLSMNLWISLLAEKGINIDEAYFKSHFLGRSFSHVKAHVYQAFELSVTPALADTFAQRLRHVFTQHLRVTPGLYEVLPKLRIPSALATSSSPQRTQHALACTGLDTLFTPQQIFTAAQVKNGKPAPDLFLLVARHYSVAPQHCLVIEDSEPGLLAAKAAGMQWRHYTGGSHMQARCDAQQTLTNWKEFVVQFPHLLY</sequence>
<dbReference type="Proteomes" id="UP000262073">
    <property type="component" value="Chromosome"/>
</dbReference>
<dbReference type="PANTHER" id="PTHR18901">
    <property type="entry name" value="2-DEOXYGLUCOSE-6-PHOSPHATE PHOSPHATASE 2"/>
    <property type="match status" value="1"/>
</dbReference>
<gene>
    <name evidence="1" type="ORF">D0Y50_15565</name>
</gene>
<dbReference type="OrthoDB" id="9800058at2"/>
<dbReference type="InterPro" id="IPR036412">
    <property type="entry name" value="HAD-like_sf"/>
</dbReference>
<organism evidence="1 2">
    <name type="scientific">Salinimonas sediminis</name>
    <dbReference type="NCBI Taxonomy" id="2303538"/>
    <lineage>
        <taxon>Bacteria</taxon>
        <taxon>Pseudomonadati</taxon>
        <taxon>Pseudomonadota</taxon>
        <taxon>Gammaproteobacteria</taxon>
        <taxon>Alteromonadales</taxon>
        <taxon>Alteromonadaceae</taxon>
        <taxon>Alteromonas/Salinimonas group</taxon>
        <taxon>Salinimonas</taxon>
    </lineage>
</organism>
<dbReference type="Gene3D" id="1.10.150.240">
    <property type="entry name" value="Putative phosphatase, domain 2"/>
    <property type="match status" value="1"/>
</dbReference>
<dbReference type="KEGG" id="salm:D0Y50_15565"/>
<name>A0A346NQ47_9ALTE</name>
<dbReference type="InterPro" id="IPR023214">
    <property type="entry name" value="HAD_sf"/>
</dbReference>
<dbReference type="PANTHER" id="PTHR18901:SF38">
    <property type="entry name" value="PSEUDOURIDINE-5'-PHOSPHATASE"/>
    <property type="match status" value="1"/>
</dbReference>
<accession>A0A346NQ47</accession>
<dbReference type="RefSeq" id="WP_117317845.1">
    <property type="nucleotide sequence ID" value="NZ_CP031769.1"/>
</dbReference>
<dbReference type="SFLD" id="SFLDS00003">
    <property type="entry name" value="Haloacid_Dehalogenase"/>
    <property type="match status" value="1"/>
</dbReference>
<reference evidence="1 2" key="1">
    <citation type="submission" date="2018-08" db="EMBL/GenBank/DDBJ databases">
        <title>Salinimonas sediminis sp. nov., a piezophilic bacterium isolated from a deep-sea sediment sample from the New Britain Trench.</title>
        <authorList>
            <person name="Cao J."/>
        </authorList>
    </citation>
    <scope>NUCLEOTIDE SEQUENCE [LARGE SCALE GENOMIC DNA]</scope>
    <source>
        <strain evidence="1 2">N102</strain>
    </source>
</reference>
<dbReference type="Gene3D" id="3.40.50.1000">
    <property type="entry name" value="HAD superfamily/HAD-like"/>
    <property type="match status" value="1"/>
</dbReference>
<dbReference type="NCBIfam" id="TIGR01509">
    <property type="entry name" value="HAD-SF-IA-v3"/>
    <property type="match status" value="1"/>
</dbReference>
<dbReference type="SFLD" id="SFLDG01129">
    <property type="entry name" value="C1.5:_HAD__Beta-PGM__Phosphata"/>
    <property type="match status" value="1"/>
</dbReference>
<proteinExistence type="predicted"/>
<dbReference type="InterPro" id="IPR023198">
    <property type="entry name" value="PGP-like_dom2"/>
</dbReference>
<evidence type="ECO:0000313" key="1">
    <source>
        <dbReference type="EMBL" id="AXR07654.1"/>
    </source>
</evidence>
<keyword evidence="2" id="KW-1185">Reference proteome</keyword>
<dbReference type="SUPFAM" id="SSF56784">
    <property type="entry name" value="HAD-like"/>
    <property type="match status" value="1"/>
</dbReference>
<evidence type="ECO:0000313" key="2">
    <source>
        <dbReference type="Proteomes" id="UP000262073"/>
    </source>
</evidence>
<dbReference type="AlphaFoldDB" id="A0A346NQ47"/>
<dbReference type="InterPro" id="IPR006439">
    <property type="entry name" value="HAD-SF_hydro_IA"/>
</dbReference>